<dbReference type="AlphaFoldDB" id="G8QSA6"/>
<sequence>MIKIGCPSFGTDCGRSGIGSYFRELLDRFEKTPYAENYSFELIGPKKDRDYYLEGKKNISWYQVENADNSPMQNFFWNQFKLPKICRERGYDLLFLPAANRRICGWAPCPSIGTVHDLATLHLKNKYDFSHAVFNRNMLPFLTRRLDSIITVSQFSKDDIIKFAQVPPERVTVIPLAADSNRFFPGKDRKVIKDRMREKFSISKPYILYISRLEHPGKNHVNLIKAFNLFREETSTAYQLVLPGPDRERSDEIHAVAQTSPFSQDIKFLGFIDNADVADLYRGAELFVLPSFFEGFGLPVLEAMACGTPVITSDAASLPEVSGPHTPHFDPSSCEQIKKAMMQVLENTETREWLSAQSLAWAGLYSWEKTVEQTMVIFDNALKQNKKGK</sequence>
<dbReference type="InterPro" id="IPR001296">
    <property type="entry name" value="Glyco_trans_1"/>
</dbReference>
<evidence type="ECO:0000259" key="3">
    <source>
        <dbReference type="Pfam" id="PF13439"/>
    </source>
</evidence>
<dbReference type="InterPro" id="IPR028098">
    <property type="entry name" value="Glyco_trans_4-like_N"/>
</dbReference>
<organism evidence="4 5">
    <name type="scientific">Sphaerochaeta pleomorpha (strain ATCC BAA-1885 / DSM 22778 / Grapes)</name>
    <dbReference type="NCBI Taxonomy" id="158190"/>
    <lineage>
        <taxon>Bacteria</taxon>
        <taxon>Pseudomonadati</taxon>
        <taxon>Spirochaetota</taxon>
        <taxon>Spirochaetia</taxon>
        <taxon>Spirochaetales</taxon>
        <taxon>Sphaerochaetaceae</taxon>
        <taxon>Sphaerochaeta</taxon>
    </lineage>
</organism>
<dbReference type="OrthoDB" id="9797829at2"/>
<dbReference type="eggNOG" id="COG0438">
    <property type="taxonomic scope" value="Bacteria"/>
</dbReference>
<dbReference type="GO" id="GO:0009103">
    <property type="term" value="P:lipopolysaccharide biosynthetic process"/>
    <property type="evidence" value="ECO:0007669"/>
    <property type="project" value="TreeGrafter"/>
</dbReference>
<dbReference type="EMBL" id="CP003155">
    <property type="protein sequence ID" value="AEV30036.1"/>
    <property type="molecule type" value="Genomic_DNA"/>
</dbReference>
<name>G8QSA6_SPHPG</name>
<proteinExistence type="predicted"/>
<dbReference type="HOGENOM" id="CLU_009583_27_5_12"/>
<dbReference type="RefSeq" id="WP_014270877.1">
    <property type="nucleotide sequence ID" value="NC_016633.1"/>
</dbReference>
<dbReference type="Pfam" id="PF00534">
    <property type="entry name" value="Glycos_transf_1"/>
    <property type="match status" value="1"/>
</dbReference>
<protein>
    <submittedName>
        <fullName evidence="4">Glycosyltransferase</fullName>
    </submittedName>
</protein>
<dbReference type="Pfam" id="PF13439">
    <property type="entry name" value="Glyco_transf_4"/>
    <property type="match status" value="1"/>
</dbReference>
<evidence type="ECO:0000313" key="5">
    <source>
        <dbReference type="Proteomes" id="UP000005632"/>
    </source>
</evidence>
<gene>
    <name evidence="4" type="ordered locus">SpiGrapes_2260</name>
</gene>
<dbReference type="KEGG" id="sgp:SpiGrapes_2260"/>
<dbReference type="SUPFAM" id="SSF53756">
    <property type="entry name" value="UDP-Glycosyltransferase/glycogen phosphorylase"/>
    <property type="match status" value="1"/>
</dbReference>
<dbReference type="CDD" id="cd03809">
    <property type="entry name" value="GT4_MtfB-like"/>
    <property type="match status" value="1"/>
</dbReference>
<keyword evidence="1 4" id="KW-0808">Transferase</keyword>
<accession>G8QSA6</accession>
<dbReference type="PANTHER" id="PTHR46401">
    <property type="entry name" value="GLYCOSYLTRANSFERASE WBBK-RELATED"/>
    <property type="match status" value="1"/>
</dbReference>
<reference evidence="4 5" key="1">
    <citation type="submission" date="2011-11" db="EMBL/GenBank/DDBJ databases">
        <title>Complete sequence of Spirochaeta sp. grapes.</title>
        <authorList>
            <consortium name="US DOE Joint Genome Institute"/>
            <person name="Lucas S."/>
            <person name="Han J."/>
            <person name="Lapidus A."/>
            <person name="Cheng J.-F."/>
            <person name="Goodwin L."/>
            <person name="Pitluck S."/>
            <person name="Peters L."/>
            <person name="Ovchinnikova G."/>
            <person name="Munk A.C."/>
            <person name="Detter J.C."/>
            <person name="Han C."/>
            <person name="Tapia R."/>
            <person name="Land M."/>
            <person name="Hauser L."/>
            <person name="Kyrpides N."/>
            <person name="Ivanova N."/>
            <person name="Pagani I."/>
            <person name="Ritalahtilisa K."/>
            <person name="Loeffler F."/>
            <person name="Woyke T."/>
        </authorList>
    </citation>
    <scope>NUCLEOTIDE SEQUENCE [LARGE SCALE GENOMIC DNA]</scope>
    <source>
        <strain evidence="5">ATCC BAA-1885 / DSM 22778 / Grapes</strain>
    </source>
</reference>
<keyword evidence="5" id="KW-1185">Reference proteome</keyword>
<dbReference type="Proteomes" id="UP000005632">
    <property type="component" value="Chromosome"/>
</dbReference>
<dbReference type="PANTHER" id="PTHR46401:SF2">
    <property type="entry name" value="GLYCOSYLTRANSFERASE WBBK-RELATED"/>
    <property type="match status" value="1"/>
</dbReference>
<dbReference type="STRING" id="158190.SpiGrapes_2260"/>
<feature type="domain" description="Glycosyltransferase subfamily 4-like N-terminal" evidence="3">
    <location>
        <begin position="17"/>
        <end position="181"/>
    </location>
</feature>
<evidence type="ECO:0000256" key="1">
    <source>
        <dbReference type="ARBA" id="ARBA00022679"/>
    </source>
</evidence>
<feature type="domain" description="Glycosyl transferase family 1" evidence="2">
    <location>
        <begin position="197"/>
        <end position="355"/>
    </location>
</feature>
<evidence type="ECO:0000259" key="2">
    <source>
        <dbReference type="Pfam" id="PF00534"/>
    </source>
</evidence>
<evidence type="ECO:0000313" key="4">
    <source>
        <dbReference type="EMBL" id="AEV30036.1"/>
    </source>
</evidence>
<dbReference type="Gene3D" id="3.40.50.2000">
    <property type="entry name" value="Glycogen Phosphorylase B"/>
    <property type="match status" value="2"/>
</dbReference>
<dbReference type="GO" id="GO:0016757">
    <property type="term" value="F:glycosyltransferase activity"/>
    <property type="evidence" value="ECO:0007669"/>
    <property type="project" value="InterPro"/>
</dbReference>